<dbReference type="PANTHER" id="PTHR13318">
    <property type="entry name" value="PARTNER OF PAIRED, ISOFORM B-RELATED"/>
    <property type="match status" value="1"/>
</dbReference>
<dbReference type="PANTHER" id="PTHR13318:SF190">
    <property type="entry name" value="PARTNER OF PAIRED, ISOFORM B"/>
    <property type="match status" value="1"/>
</dbReference>
<dbReference type="SUPFAM" id="SSF52047">
    <property type="entry name" value="RNI-like"/>
    <property type="match status" value="1"/>
</dbReference>
<dbReference type="RefSeq" id="XP_020078426.1">
    <property type="nucleotide sequence ID" value="XM_020224027.1"/>
</dbReference>
<dbReference type="Gene3D" id="3.80.10.10">
    <property type="entry name" value="Ribonuclease Inhibitor"/>
    <property type="match status" value="1"/>
</dbReference>
<dbReference type="AlphaFoldDB" id="A0A1E4RQ08"/>
<gene>
    <name evidence="3" type="ORF">HYPBUDRAFT_99056</name>
</gene>
<evidence type="ECO:0000259" key="2">
    <source>
        <dbReference type="Pfam" id="PF23550"/>
    </source>
</evidence>
<dbReference type="GO" id="GO:0019005">
    <property type="term" value="C:SCF ubiquitin ligase complex"/>
    <property type="evidence" value="ECO:0007669"/>
    <property type="project" value="TreeGrafter"/>
</dbReference>
<dbReference type="OrthoDB" id="1924287at2759"/>
<dbReference type="SMART" id="SM00367">
    <property type="entry name" value="LRR_CC"/>
    <property type="match status" value="6"/>
</dbReference>
<dbReference type="GO" id="GO:0031146">
    <property type="term" value="P:SCF-dependent proteasomal ubiquitin-dependent protein catabolic process"/>
    <property type="evidence" value="ECO:0007669"/>
    <property type="project" value="TreeGrafter"/>
</dbReference>
<dbReference type="InterPro" id="IPR006553">
    <property type="entry name" value="Leu-rich_rpt_Cys-con_subtyp"/>
</dbReference>
<protein>
    <submittedName>
        <fullName evidence="3">RNI-like protein</fullName>
    </submittedName>
</protein>
<feature type="non-terminal residue" evidence="3">
    <location>
        <position position="634"/>
    </location>
</feature>
<feature type="domain" description="DNA repair protein rhp7 treble clef" evidence="2">
    <location>
        <begin position="141"/>
        <end position="180"/>
    </location>
</feature>
<dbReference type="InterPro" id="IPR056451">
    <property type="entry name" value="Znf_Tbcl_Rhp7"/>
</dbReference>
<dbReference type="EMBL" id="KV454538">
    <property type="protein sequence ID" value="ODV69359.1"/>
    <property type="molecule type" value="Genomic_DNA"/>
</dbReference>
<dbReference type="STRING" id="984485.A0A1E4RQ08"/>
<dbReference type="GeneID" id="30998576"/>
<evidence type="ECO:0000256" key="1">
    <source>
        <dbReference type="SAM" id="MobiDB-lite"/>
    </source>
</evidence>
<dbReference type="InterPro" id="IPR032675">
    <property type="entry name" value="LRR_dom_sf"/>
</dbReference>
<dbReference type="Pfam" id="PF23550">
    <property type="entry name" value="zf_Tbcl_Rhp7"/>
    <property type="match status" value="1"/>
</dbReference>
<evidence type="ECO:0000313" key="4">
    <source>
        <dbReference type="Proteomes" id="UP000095085"/>
    </source>
</evidence>
<reference evidence="4" key="1">
    <citation type="submission" date="2016-05" db="EMBL/GenBank/DDBJ databases">
        <title>Comparative genomics of biotechnologically important yeasts.</title>
        <authorList>
            <consortium name="DOE Joint Genome Institute"/>
            <person name="Riley R."/>
            <person name="Haridas S."/>
            <person name="Wolfe K.H."/>
            <person name="Lopes M.R."/>
            <person name="Hittinger C.T."/>
            <person name="Goker M."/>
            <person name="Salamov A."/>
            <person name="Wisecaver J."/>
            <person name="Long T.M."/>
            <person name="Aerts A.L."/>
            <person name="Barry K."/>
            <person name="Choi C."/>
            <person name="Clum A."/>
            <person name="Coughlan A.Y."/>
            <person name="Deshpande S."/>
            <person name="Douglass A.P."/>
            <person name="Hanson S.J."/>
            <person name="Klenk H.-P."/>
            <person name="Labutti K."/>
            <person name="Lapidus A."/>
            <person name="Lindquist E."/>
            <person name="Lipzen A."/>
            <person name="Meier-Kolthoff J.P."/>
            <person name="Ohm R.A."/>
            <person name="Otillar R.P."/>
            <person name="Pangilinan J."/>
            <person name="Peng Y."/>
            <person name="Rokas A."/>
            <person name="Rosa C.A."/>
            <person name="Scheuner C."/>
            <person name="Sibirny A.A."/>
            <person name="Slot J.C."/>
            <person name="Stielow J.B."/>
            <person name="Sun H."/>
            <person name="Kurtzman C.P."/>
            <person name="Blackwell M."/>
            <person name="Grigoriev I.V."/>
            <person name="Jeffries T.W."/>
        </authorList>
    </citation>
    <scope>NUCLEOTIDE SEQUENCE [LARGE SCALE GENOMIC DNA]</scope>
    <source>
        <strain evidence="4">NRRL Y-1933</strain>
    </source>
</reference>
<name>A0A1E4RQ08_9ASCO</name>
<feature type="non-terminal residue" evidence="3">
    <location>
        <position position="1"/>
    </location>
</feature>
<sequence>SKGSSGVRGPSSALTEFLRVEGITDAFRERQNREANQRSGSPSSPETGSPQAQESALSGTQELSPSPARTRRSHRIGVQNSGVDEEEEIRQAARRKRRAARTGGAGSPGDSGSDDDDDDDFNGSNDDADDDDELNNDIKQFGDEDECADCGDLFKLTVYSRFDANKNGYLCEACNEKLKKRERNARRSELNARKKRKKMAEALLNKSSVKIPTLQDICIKKITQNINDVEVLGDIGQVNLNKISRILSKNRSLDNSTMTLFLNPALKSLEFWDCSNVDSDSLNKIASYCPNLESLTLFMCGQLHNDNISYYSSNLPHLTSLALNGPFLISDTMWQEYFEGQGKMLQKFEIRNTHRFGNDSLISLLENCGSKLTLLKLSHLDGIDSLAVYDLIPHYLTPSQLTHLEISYPHRKDLVTDDLLINLLSITGESLISLNVDGCSDLTDSFLIDGLAKFCPNLTDLSLRDLDSITDQGFSSAFVEYHQVNSGGLINVDLTKCIDLGDKGIHSLLSHSGSTLIELSLNSCYNITKDFLIQIFTDDLDPDKQALKGAIENGEENNDDTLEKKREFYSSISLSLLTKWDLGFVRAVDDDILSLISDNCSKLSIVEVYGDNRCGPKANTRKDLIVIGRQHDTI</sequence>
<keyword evidence="4" id="KW-1185">Reference proteome</keyword>
<feature type="compositionally biased region" description="Acidic residues" evidence="1">
    <location>
        <begin position="112"/>
        <end position="135"/>
    </location>
</feature>
<evidence type="ECO:0000313" key="3">
    <source>
        <dbReference type="EMBL" id="ODV69359.1"/>
    </source>
</evidence>
<feature type="compositionally biased region" description="Basic and acidic residues" evidence="1">
    <location>
        <begin position="26"/>
        <end position="36"/>
    </location>
</feature>
<feature type="compositionally biased region" description="Polar residues" evidence="1">
    <location>
        <begin position="51"/>
        <end position="64"/>
    </location>
</feature>
<organism evidence="3 4">
    <name type="scientific">Hyphopichia burtonii NRRL Y-1933</name>
    <dbReference type="NCBI Taxonomy" id="984485"/>
    <lineage>
        <taxon>Eukaryota</taxon>
        <taxon>Fungi</taxon>
        <taxon>Dikarya</taxon>
        <taxon>Ascomycota</taxon>
        <taxon>Saccharomycotina</taxon>
        <taxon>Pichiomycetes</taxon>
        <taxon>Debaryomycetaceae</taxon>
        <taxon>Hyphopichia</taxon>
    </lineage>
</organism>
<feature type="region of interest" description="Disordered" evidence="1">
    <location>
        <begin position="24"/>
        <end position="138"/>
    </location>
</feature>
<accession>A0A1E4RQ08</accession>
<feature type="compositionally biased region" description="Low complexity" evidence="1">
    <location>
        <begin position="39"/>
        <end position="50"/>
    </location>
</feature>
<proteinExistence type="predicted"/>
<dbReference type="Proteomes" id="UP000095085">
    <property type="component" value="Unassembled WGS sequence"/>
</dbReference>